<feature type="region of interest" description="Disordered" evidence="7">
    <location>
        <begin position="270"/>
        <end position="297"/>
    </location>
</feature>
<evidence type="ECO:0000259" key="9">
    <source>
        <dbReference type="PROSITE" id="PS51186"/>
    </source>
</evidence>
<evidence type="ECO:0000256" key="2">
    <source>
        <dbReference type="ARBA" id="ARBA00022723"/>
    </source>
</evidence>
<keyword evidence="4" id="KW-0862">Zinc</keyword>
<dbReference type="InterPro" id="IPR011011">
    <property type="entry name" value="Znf_FYVE_PHD"/>
</dbReference>
<dbReference type="Gene3D" id="3.40.630.30">
    <property type="match status" value="1"/>
</dbReference>
<dbReference type="SUPFAM" id="SSF55729">
    <property type="entry name" value="Acyl-CoA N-acyltransferases (Nat)"/>
    <property type="match status" value="1"/>
</dbReference>
<evidence type="ECO:0000256" key="6">
    <source>
        <dbReference type="PROSITE-ProRule" id="PRU00146"/>
    </source>
</evidence>
<dbReference type="InterPro" id="IPR019786">
    <property type="entry name" value="Zinc_finger_PHD-type_CS"/>
</dbReference>
<organism evidence="10 11">
    <name type="scientific">Morus notabilis</name>
    <dbReference type="NCBI Taxonomy" id="981085"/>
    <lineage>
        <taxon>Eukaryota</taxon>
        <taxon>Viridiplantae</taxon>
        <taxon>Streptophyta</taxon>
        <taxon>Embryophyta</taxon>
        <taxon>Tracheophyta</taxon>
        <taxon>Spermatophyta</taxon>
        <taxon>Magnoliopsida</taxon>
        <taxon>eudicotyledons</taxon>
        <taxon>Gunneridae</taxon>
        <taxon>Pentapetalae</taxon>
        <taxon>rosids</taxon>
        <taxon>fabids</taxon>
        <taxon>Rosales</taxon>
        <taxon>Moraceae</taxon>
        <taxon>Moreae</taxon>
        <taxon>Morus</taxon>
    </lineage>
</organism>
<proteinExistence type="predicted"/>
<dbReference type="InterPro" id="IPR019787">
    <property type="entry name" value="Znf_PHD-finger"/>
</dbReference>
<dbReference type="GO" id="GO:0004386">
    <property type="term" value="F:helicase activity"/>
    <property type="evidence" value="ECO:0007669"/>
    <property type="project" value="UniProtKB-KW"/>
</dbReference>
<dbReference type="PROSITE" id="PS51186">
    <property type="entry name" value="GNAT"/>
    <property type="match status" value="1"/>
</dbReference>
<dbReference type="GO" id="GO:0045944">
    <property type="term" value="P:positive regulation of transcription by RNA polymerase II"/>
    <property type="evidence" value="ECO:0007669"/>
    <property type="project" value="TreeGrafter"/>
</dbReference>
<keyword evidence="10" id="KW-0547">Nucleotide-binding</keyword>
<dbReference type="InterPro" id="IPR013083">
    <property type="entry name" value="Znf_RING/FYVE/PHD"/>
</dbReference>
<evidence type="ECO:0000313" key="10">
    <source>
        <dbReference type="EMBL" id="EXC24900.1"/>
    </source>
</evidence>
<evidence type="ECO:0000259" key="8">
    <source>
        <dbReference type="PROSITE" id="PS50016"/>
    </source>
</evidence>
<keyword evidence="11" id="KW-1185">Reference proteome</keyword>
<keyword evidence="10" id="KW-0067">ATP-binding</keyword>
<keyword evidence="10" id="KW-0347">Helicase</keyword>
<dbReference type="PANTHER" id="PTHR47025:SF2">
    <property type="entry name" value="AUTOIMMUNE REGULATOR"/>
    <property type="match status" value="1"/>
</dbReference>
<feature type="domain" description="PHD-type" evidence="8">
    <location>
        <begin position="645"/>
        <end position="690"/>
    </location>
</feature>
<dbReference type="PROSITE" id="PS50016">
    <property type="entry name" value="ZF_PHD_2"/>
    <property type="match status" value="1"/>
</dbReference>
<dbReference type="Proteomes" id="UP000030645">
    <property type="component" value="Unassembled WGS sequence"/>
</dbReference>
<dbReference type="CDD" id="cd15539">
    <property type="entry name" value="PHD1_AIRE"/>
    <property type="match status" value="1"/>
</dbReference>
<dbReference type="Pfam" id="PF16135">
    <property type="entry name" value="TDBD"/>
    <property type="match status" value="2"/>
</dbReference>
<dbReference type="InterPro" id="IPR001965">
    <property type="entry name" value="Znf_PHD"/>
</dbReference>
<dbReference type="GO" id="GO:0042393">
    <property type="term" value="F:histone binding"/>
    <property type="evidence" value="ECO:0007669"/>
    <property type="project" value="TreeGrafter"/>
</dbReference>
<keyword evidence="3 6" id="KW-0863">Zinc-finger</keyword>
<dbReference type="InterPro" id="IPR000182">
    <property type="entry name" value="GNAT_dom"/>
</dbReference>
<dbReference type="GO" id="GO:0003682">
    <property type="term" value="F:chromatin binding"/>
    <property type="evidence" value="ECO:0007669"/>
    <property type="project" value="TreeGrafter"/>
</dbReference>
<evidence type="ECO:0000256" key="1">
    <source>
        <dbReference type="ARBA" id="ARBA00004123"/>
    </source>
</evidence>
<dbReference type="InterPro" id="IPR032308">
    <property type="entry name" value="TDBD"/>
</dbReference>
<dbReference type="AlphaFoldDB" id="W9S3R5"/>
<dbReference type="Pfam" id="PF23209">
    <property type="entry name" value="IDM1_C"/>
    <property type="match status" value="1"/>
</dbReference>
<dbReference type="EMBL" id="KE346037">
    <property type="protein sequence ID" value="EXC24900.1"/>
    <property type="molecule type" value="Genomic_DNA"/>
</dbReference>
<comment type="subcellular location">
    <subcellularLocation>
        <location evidence="1">Nucleus</location>
    </subcellularLocation>
</comment>
<dbReference type="SMART" id="SM00249">
    <property type="entry name" value="PHD"/>
    <property type="match status" value="2"/>
</dbReference>
<dbReference type="PANTHER" id="PTHR47025">
    <property type="entry name" value="AUTOIMMUNE REGULATOR"/>
    <property type="match status" value="1"/>
</dbReference>
<dbReference type="InterPro" id="IPR016181">
    <property type="entry name" value="Acyl_CoA_acyltransferase"/>
</dbReference>
<dbReference type="STRING" id="981085.W9S3R5"/>
<dbReference type="GO" id="GO:0008270">
    <property type="term" value="F:zinc ion binding"/>
    <property type="evidence" value="ECO:0007669"/>
    <property type="project" value="UniProtKB-KW"/>
</dbReference>
<dbReference type="GO" id="GO:0000977">
    <property type="term" value="F:RNA polymerase II transcription regulatory region sequence-specific DNA binding"/>
    <property type="evidence" value="ECO:0007669"/>
    <property type="project" value="TreeGrafter"/>
</dbReference>
<evidence type="ECO:0000256" key="5">
    <source>
        <dbReference type="ARBA" id="ARBA00023242"/>
    </source>
</evidence>
<sequence length="1011" mass="111960">MAKGADSEEFVVLSRVRAGLKREFAFALKVQTEICGSLGRTRSSRKIVGCLDDGGKGGREKRLKISEAKEGDAVSEEEEAKSDVVDAVGDDLEMAAERWSGVVEDEIGGGDELRSDDLVEDLAKEDENRDGGVVVSVEEEGVRSDGEKPLGYKAVEEQRKKIDTVHEPFCNVNPIEEKTQINETEMALVDAAMFEIKPTEEQAGNIHPIDAPVGEAAAIPIDDMNNARSEKPLKRFTRMVFRRKPETETLKKSEPSGDEKLFEDNKPMEEVQAVKMDPPNPLVEEPVSKDKPSEDQGEKIDFTQASLDEASVIPVNDINKIEDTMPKKPLRWFTRSALKPKPDKAVKPAAENYVKERNNNTGSQLVTLPVKVAKKFPNAGKKFLNAGKKFPAKLKELLDTGILEGQLVRYLRGPKVRETGDLGLQGVIKGSGIVCHCGSCKGMQVVTPTVFELHAGSLNKRPPEYIYLENGSTLRDVISACQNSPLISLEEAVQRVLGCSLIGKCTKCFHCKGSMPEAGTRKATLLCNSCVELKESHSSVARTADNNDKDIRLHKLVFEENILPDGTEVAYYSRGQKLLVGYIMGSGIICSCCNSEVSPSQFEAHAGWASRRKPYLHIYTSNGVSLHELSLSLSRDRKVSTHKNDDLCFVCQDGGDLVCCDGCPRAFHERCINLPSTSTGTWYCQLCENQYSNVKYVEHNANARAAGRVLGIDPIEQITNRCIRIMNSGEVDFGGCALCGGHDFSKSDFGPQTVLFCDQCEKEFHVGCLKDRGMQDLKELPTGMWFCCKDCHRINAALEKLVVHGEEKVPNNLLNVIKKKHRDEGSQCAAEVDVKWRILNGTIASDEETELLLSKAVAIFHDQFAPITDSATHRDLIPELLYGNSIMGQDFSRMYCAILTVNQCLVSAGIFRIYGSEVAELPLVATSAEYQGQGYFQALFSCFERFLAFLNVKNLVLPAADEAESIWTNKFGFSRLTQDELNHFKKQYQMMIFQGTSVLRKSVPKCRILGR</sequence>
<dbReference type="PROSITE" id="PS01359">
    <property type="entry name" value="ZF_PHD_1"/>
    <property type="match status" value="1"/>
</dbReference>
<dbReference type="GO" id="GO:0016747">
    <property type="term" value="F:acyltransferase activity, transferring groups other than amino-acyl groups"/>
    <property type="evidence" value="ECO:0007669"/>
    <property type="project" value="InterPro"/>
</dbReference>
<dbReference type="InterPro" id="IPR056511">
    <property type="entry name" value="IDM1_C"/>
</dbReference>
<dbReference type="Pfam" id="PF00628">
    <property type="entry name" value="PHD"/>
    <property type="match status" value="1"/>
</dbReference>
<feature type="compositionally biased region" description="Basic and acidic residues" evidence="7">
    <location>
        <begin position="286"/>
        <end position="297"/>
    </location>
</feature>
<evidence type="ECO:0000256" key="3">
    <source>
        <dbReference type="ARBA" id="ARBA00022771"/>
    </source>
</evidence>
<evidence type="ECO:0000256" key="4">
    <source>
        <dbReference type="ARBA" id="ARBA00022833"/>
    </source>
</evidence>
<feature type="domain" description="N-acetyltransferase" evidence="9">
    <location>
        <begin position="843"/>
        <end position="995"/>
    </location>
</feature>
<gene>
    <name evidence="10" type="ORF">L484_011766</name>
</gene>
<keyword evidence="10" id="KW-0238">DNA-binding</keyword>
<dbReference type="SUPFAM" id="SSF57903">
    <property type="entry name" value="FYVE/PHD zinc finger"/>
    <property type="match status" value="2"/>
</dbReference>
<dbReference type="eggNOG" id="ENOG502QS7V">
    <property type="taxonomic scope" value="Eukaryota"/>
</dbReference>
<feature type="region of interest" description="Disordered" evidence="7">
    <location>
        <begin position="245"/>
        <end position="264"/>
    </location>
</feature>
<evidence type="ECO:0000313" key="11">
    <source>
        <dbReference type="Proteomes" id="UP000030645"/>
    </source>
</evidence>
<evidence type="ECO:0000256" key="7">
    <source>
        <dbReference type="SAM" id="MobiDB-lite"/>
    </source>
</evidence>
<dbReference type="GO" id="GO:0005634">
    <property type="term" value="C:nucleus"/>
    <property type="evidence" value="ECO:0007669"/>
    <property type="project" value="UniProtKB-SubCell"/>
</dbReference>
<reference evidence="11" key="1">
    <citation type="submission" date="2013-01" db="EMBL/GenBank/DDBJ databases">
        <title>Draft Genome Sequence of a Mulberry Tree, Morus notabilis C.K. Schneid.</title>
        <authorList>
            <person name="He N."/>
            <person name="Zhao S."/>
        </authorList>
    </citation>
    <scope>NUCLEOTIDE SEQUENCE</scope>
</reference>
<keyword evidence="10" id="KW-0378">Hydrolase</keyword>
<keyword evidence="5" id="KW-0539">Nucleus</keyword>
<accession>W9S3R5</accession>
<protein>
    <submittedName>
        <fullName evidence="10">Chromodomain-helicase-DNA-binding protein 4</fullName>
    </submittedName>
</protein>
<dbReference type="Gene3D" id="3.30.40.10">
    <property type="entry name" value="Zinc/RING finger domain, C3HC4 (zinc finger)"/>
    <property type="match status" value="2"/>
</dbReference>
<name>W9S3R5_9ROSA</name>
<keyword evidence="2" id="KW-0479">Metal-binding</keyword>